<protein>
    <submittedName>
        <fullName evidence="7">PAS domain S-box-containing protein/diguanylate cyclase (GGDEF) domain-containing protein</fullName>
    </submittedName>
</protein>
<evidence type="ECO:0000313" key="7">
    <source>
        <dbReference type="EMBL" id="SFX56238.1"/>
    </source>
</evidence>
<dbReference type="OrthoDB" id="9176779at2"/>
<dbReference type="InterPro" id="IPR035965">
    <property type="entry name" value="PAS-like_dom_sf"/>
</dbReference>
<dbReference type="EMBL" id="FPJW01000007">
    <property type="protein sequence ID" value="SFX56238.1"/>
    <property type="molecule type" value="Genomic_DNA"/>
</dbReference>
<dbReference type="SMART" id="SM00086">
    <property type="entry name" value="PAC"/>
    <property type="match status" value="1"/>
</dbReference>
<organism evidence="7 8">
    <name type="scientific">Marinospirillum alkaliphilum DSM 21637</name>
    <dbReference type="NCBI Taxonomy" id="1122209"/>
    <lineage>
        <taxon>Bacteria</taxon>
        <taxon>Pseudomonadati</taxon>
        <taxon>Pseudomonadota</taxon>
        <taxon>Gammaproteobacteria</taxon>
        <taxon>Oceanospirillales</taxon>
        <taxon>Oceanospirillaceae</taxon>
        <taxon>Marinospirillum</taxon>
    </lineage>
</organism>
<dbReference type="Pfam" id="PF00990">
    <property type="entry name" value="GGDEF"/>
    <property type="match status" value="1"/>
</dbReference>
<evidence type="ECO:0000259" key="5">
    <source>
        <dbReference type="PROSITE" id="PS50883"/>
    </source>
</evidence>
<dbReference type="SUPFAM" id="SSF55073">
    <property type="entry name" value="Nucleotide cyclase"/>
    <property type="match status" value="1"/>
</dbReference>
<dbReference type="PROSITE" id="PS50887">
    <property type="entry name" value="GGDEF"/>
    <property type="match status" value="1"/>
</dbReference>
<dbReference type="InterPro" id="IPR043128">
    <property type="entry name" value="Rev_trsase/Diguanyl_cyclase"/>
</dbReference>
<dbReference type="InterPro" id="IPR035919">
    <property type="entry name" value="EAL_sf"/>
</dbReference>
<evidence type="ECO:0000313" key="8">
    <source>
        <dbReference type="Proteomes" id="UP000182350"/>
    </source>
</evidence>
<dbReference type="NCBIfam" id="TIGR00229">
    <property type="entry name" value="sensory_box"/>
    <property type="match status" value="1"/>
</dbReference>
<feature type="domain" description="GGDEF" evidence="6">
    <location>
        <begin position="515"/>
        <end position="649"/>
    </location>
</feature>
<dbReference type="SUPFAM" id="SSF53850">
    <property type="entry name" value="Periplasmic binding protein-like II"/>
    <property type="match status" value="1"/>
</dbReference>
<dbReference type="CDD" id="cd00130">
    <property type="entry name" value="PAS"/>
    <property type="match status" value="1"/>
</dbReference>
<dbReference type="RefSeq" id="WP_072326410.1">
    <property type="nucleotide sequence ID" value="NZ_FPJW01000007.1"/>
</dbReference>
<evidence type="ECO:0000259" key="4">
    <source>
        <dbReference type="PROSITE" id="PS50113"/>
    </source>
</evidence>
<dbReference type="InterPro" id="IPR000014">
    <property type="entry name" value="PAS"/>
</dbReference>
<dbReference type="InterPro" id="IPR001610">
    <property type="entry name" value="PAC"/>
</dbReference>
<gene>
    <name evidence="7" type="ORF">SAMN02745752_02093</name>
</gene>
<proteinExistence type="predicted"/>
<comment type="cofactor">
    <cofactor evidence="1">
        <name>Mg(2+)</name>
        <dbReference type="ChEBI" id="CHEBI:18420"/>
    </cofactor>
</comment>
<dbReference type="FunFam" id="3.30.70.270:FF:000001">
    <property type="entry name" value="Diguanylate cyclase domain protein"/>
    <property type="match status" value="1"/>
</dbReference>
<reference evidence="7 8" key="1">
    <citation type="submission" date="2016-11" db="EMBL/GenBank/DDBJ databases">
        <authorList>
            <person name="Jaros S."/>
            <person name="Januszkiewicz K."/>
            <person name="Wedrychowicz H."/>
        </authorList>
    </citation>
    <scope>NUCLEOTIDE SEQUENCE [LARGE SCALE GENOMIC DNA]</scope>
    <source>
        <strain evidence="7 8">DSM 21637</strain>
    </source>
</reference>
<dbReference type="PANTHER" id="PTHR44757:SF2">
    <property type="entry name" value="BIOFILM ARCHITECTURE MAINTENANCE PROTEIN MBAA"/>
    <property type="match status" value="1"/>
</dbReference>
<dbReference type="PROSITE" id="PS50883">
    <property type="entry name" value="EAL"/>
    <property type="match status" value="1"/>
</dbReference>
<keyword evidence="2" id="KW-0732">Signal</keyword>
<feature type="signal peptide" evidence="2">
    <location>
        <begin position="1"/>
        <end position="19"/>
    </location>
</feature>
<dbReference type="SMART" id="SM00052">
    <property type="entry name" value="EAL"/>
    <property type="match status" value="1"/>
</dbReference>
<dbReference type="SUPFAM" id="SSF55785">
    <property type="entry name" value="PYP-like sensor domain (PAS domain)"/>
    <property type="match status" value="1"/>
</dbReference>
<dbReference type="Pfam" id="PF13426">
    <property type="entry name" value="PAS_9"/>
    <property type="match status" value="1"/>
</dbReference>
<dbReference type="Gene3D" id="3.20.20.450">
    <property type="entry name" value="EAL domain"/>
    <property type="match status" value="1"/>
</dbReference>
<dbReference type="STRING" id="1122209.SAMN02745752_02093"/>
<dbReference type="Pfam" id="PF00563">
    <property type="entry name" value="EAL"/>
    <property type="match status" value="1"/>
</dbReference>
<keyword evidence="8" id="KW-1185">Reference proteome</keyword>
<dbReference type="CDD" id="cd01948">
    <property type="entry name" value="EAL"/>
    <property type="match status" value="1"/>
</dbReference>
<dbReference type="PROSITE" id="PS50112">
    <property type="entry name" value="PAS"/>
    <property type="match status" value="1"/>
</dbReference>
<feature type="domain" description="EAL" evidence="5">
    <location>
        <begin position="658"/>
        <end position="912"/>
    </location>
</feature>
<accession>A0A1K1Y3D4</accession>
<dbReference type="Gene3D" id="3.30.450.20">
    <property type="entry name" value="PAS domain"/>
    <property type="match status" value="1"/>
</dbReference>
<evidence type="ECO:0000259" key="3">
    <source>
        <dbReference type="PROSITE" id="PS50112"/>
    </source>
</evidence>
<dbReference type="SMART" id="SM00091">
    <property type="entry name" value="PAS"/>
    <property type="match status" value="1"/>
</dbReference>
<dbReference type="InterPro" id="IPR001633">
    <property type="entry name" value="EAL_dom"/>
</dbReference>
<sequence>MNKLLCIGLLLLSSTLAMGNTINTPPLPASEPPLHLGVLAFRPLPETLHRWQPLQQELSRALGGREVRLLPASYEDLEMLLAGDQLDFVLTNPSHYIQLRNRNPLSGALATLVVEEQGYALTGFGGVILTRADRNDLQHLSDLRGKRLAAVSTSSLGGYQAQALELMNAGLRLPYDVELTLTGMPHDAAIHALLADKADVALVRSGVYESMLAENLIPADALRQLNPLNQPRYPFILSTPLYPEWPFIALEQVDQKLAAQVTAALLLMELTPEQQQQTGILGFSIPADYHLVETLARQLRLPPFDQTPVITLQDLWEQYAVLILFGTGIPLLLFLLVLLRHNRELNRSNHQLRIEQQKSQLAASVFSHASEGIIITAPDGSILDVNQAFSDITGYSRDEVLGQNPRLLKSDRQPAEFYQQMWQTLLTQDYWFGEIWNRNKEGEVFAEQLAINAVRDDTGQISHFVGLFSDVTHQKLQQQQLEYIAHYDVLTGLPNRVLLAEKMRSAMRQAQQQDACLAVSFIDLDGFKEINDLYTHEVGDQLLAALASRMQKNLRDGDIVARLGGDEFVALFTLLDKPEDSLHRVEELLEVLRQPVRLGQRHLQVSASAGLTFFPQDDATEADQLLRQADQAMYQAKLSGKNRWQLFDAERDRNLRGHNENLDRIRLGLEQQEFVLYYQPKVNLRTGAVIGAEALIRWQHPERGLLAPGQFLPDIEGYSLDISVGEWVLETALKQLRQWLALGIELPISVNIAGHHLQQANFEDRLVELLQDYPDVPTRLLELEVLETSALQDIEHVSSVIRSCSRLGIEFALDDFGTGYSSLTYLKRLPAHSLKIDQSFVRDMLDNEDDLAILQGILGLAKAFQRQVIAEGMETAEHGSLLLKLGCELAQGYGIARPMPAHLMADWLKNWQPHPDWAAQADSNTFL</sequence>
<dbReference type="PANTHER" id="PTHR44757">
    <property type="entry name" value="DIGUANYLATE CYCLASE DGCP"/>
    <property type="match status" value="1"/>
</dbReference>
<evidence type="ECO:0000256" key="1">
    <source>
        <dbReference type="ARBA" id="ARBA00001946"/>
    </source>
</evidence>
<feature type="domain" description="PAC" evidence="4">
    <location>
        <begin position="431"/>
        <end position="483"/>
    </location>
</feature>
<dbReference type="InterPro" id="IPR029787">
    <property type="entry name" value="Nucleotide_cyclase"/>
</dbReference>
<dbReference type="SUPFAM" id="SSF141868">
    <property type="entry name" value="EAL domain-like"/>
    <property type="match status" value="1"/>
</dbReference>
<dbReference type="InterPro" id="IPR000700">
    <property type="entry name" value="PAS-assoc_C"/>
</dbReference>
<dbReference type="SMART" id="SM00267">
    <property type="entry name" value="GGDEF"/>
    <property type="match status" value="1"/>
</dbReference>
<dbReference type="GO" id="GO:0003824">
    <property type="term" value="F:catalytic activity"/>
    <property type="evidence" value="ECO:0007669"/>
    <property type="project" value="UniProtKB-ARBA"/>
</dbReference>
<feature type="chain" id="PRO_5012476181" evidence="2">
    <location>
        <begin position="20"/>
        <end position="927"/>
    </location>
</feature>
<dbReference type="Pfam" id="PF12974">
    <property type="entry name" value="Phosphonate-bd"/>
    <property type="match status" value="1"/>
</dbReference>
<dbReference type="NCBIfam" id="TIGR00254">
    <property type="entry name" value="GGDEF"/>
    <property type="match status" value="1"/>
</dbReference>
<dbReference type="Gene3D" id="3.40.190.10">
    <property type="entry name" value="Periplasmic binding protein-like II"/>
    <property type="match status" value="2"/>
</dbReference>
<dbReference type="Proteomes" id="UP000182350">
    <property type="component" value="Unassembled WGS sequence"/>
</dbReference>
<dbReference type="InterPro" id="IPR052155">
    <property type="entry name" value="Biofilm_reg_signaling"/>
</dbReference>
<dbReference type="InterPro" id="IPR000160">
    <property type="entry name" value="GGDEF_dom"/>
</dbReference>
<dbReference type="Gene3D" id="3.30.70.270">
    <property type="match status" value="1"/>
</dbReference>
<name>A0A1K1Y3D4_9GAMM</name>
<evidence type="ECO:0000256" key="2">
    <source>
        <dbReference type="SAM" id="SignalP"/>
    </source>
</evidence>
<dbReference type="AlphaFoldDB" id="A0A1K1Y3D4"/>
<evidence type="ECO:0000259" key="6">
    <source>
        <dbReference type="PROSITE" id="PS50887"/>
    </source>
</evidence>
<feature type="domain" description="PAS" evidence="3">
    <location>
        <begin position="358"/>
        <end position="404"/>
    </location>
</feature>
<dbReference type="CDD" id="cd01949">
    <property type="entry name" value="GGDEF"/>
    <property type="match status" value="1"/>
</dbReference>
<dbReference type="PROSITE" id="PS50113">
    <property type="entry name" value="PAC"/>
    <property type="match status" value="1"/>
</dbReference>